<dbReference type="AlphaFoldDB" id="A0AAW3TNS2"/>
<name>A0AAW3TNS2_9SPHN</name>
<sequence>MRTNIDIDETLMAKFMAALNISSKSQAVNEALRTALRLKQQEAMRDLRGIGWDGDLDDMRTSKYIPAE</sequence>
<dbReference type="EMBL" id="JACIDB010000001">
    <property type="protein sequence ID" value="MBB3874254.1"/>
    <property type="molecule type" value="Genomic_DNA"/>
</dbReference>
<reference evidence="1 2" key="1">
    <citation type="submission" date="2020-08" db="EMBL/GenBank/DDBJ databases">
        <title>Genomic Encyclopedia of Type Strains, Phase IV (KMG-IV): sequencing the most valuable type-strain genomes for metagenomic binning, comparative biology and taxonomic classification.</title>
        <authorList>
            <person name="Goeker M."/>
        </authorList>
    </citation>
    <scope>NUCLEOTIDE SEQUENCE [LARGE SCALE GENOMIC DNA]</scope>
    <source>
        <strain evidence="1 2">DSM 15581</strain>
    </source>
</reference>
<proteinExistence type="predicted"/>
<dbReference type="Pfam" id="PF09957">
    <property type="entry name" value="VapB_antitoxin"/>
    <property type="match status" value="1"/>
</dbReference>
<organism evidence="1 2">
    <name type="scientific">Sphingomonas aquatilis</name>
    <dbReference type="NCBI Taxonomy" id="93063"/>
    <lineage>
        <taxon>Bacteria</taxon>
        <taxon>Pseudomonadati</taxon>
        <taxon>Pseudomonadota</taxon>
        <taxon>Alphaproteobacteria</taxon>
        <taxon>Sphingomonadales</taxon>
        <taxon>Sphingomonadaceae</taxon>
        <taxon>Sphingomonas</taxon>
    </lineage>
</organism>
<keyword evidence="2" id="KW-1185">Reference proteome</keyword>
<protein>
    <submittedName>
        <fullName evidence="1">Arc/MetJ family transcription regulator</fullName>
    </submittedName>
</protein>
<accession>A0AAW3TNS2</accession>
<evidence type="ECO:0000313" key="1">
    <source>
        <dbReference type="EMBL" id="MBB3874254.1"/>
    </source>
</evidence>
<dbReference type="RefSeq" id="WP_147037014.1">
    <property type="nucleotide sequence ID" value="NZ_JACIDB010000001.1"/>
</dbReference>
<gene>
    <name evidence="1" type="ORF">GGR47_000470</name>
</gene>
<dbReference type="InterPro" id="IPR019239">
    <property type="entry name" value="VapB_antitoxin"/>
</dbReference>
<dbReference type="Proteomes" id="UP000528945">
    <property type="component" value="Unassembled WGS sequence"/>
</dbReference>
<evidence type="ECO:0000313" key="2">
    <source>
        <dbReference type="Proteomes" id="UP000528945"/>
    </source>
</evidence>
<comment type="caution">
    <text evidence="1">The sequence shown here is derived from an EMBL/GenBank/DDBJ whole genome shotgun (WGS) entry which is preliminary data.</text>
</comment>